<protein>
    <recommendedName>
        <fullName evidence="4">DEUBAD domain-containing protein</fullName>
    </recommendedName>
</protein>
<feature type="region of interest" description="Disordered" evidence="3">
    <location>
        <begin position="872"/>
        <end position="915"/>
    </location>
</feature>
<dbReference type="EMBL" id="JBDFQZ010000001">
    <property type="protein sequence ID" value="KAK9756702.1"/>
    <property type="molecule type" value="Genomic_DNA"/>
</dbReference>
<proteinExistence type="predicted"/>
<feature type="compositionally biased region" description="Polar residues" evidence="3">
    <location>
        <begin position="387"/>
        <end position="398"/>
    </location>
</feature>
<feature type="compositionally biased region" description="Acidic residues" evidence="3">
    <location>
        <begin position="43"/>
        <end position="56"/>
    </location>
</feature>
<feature type="compositionally biased region" description="Polar residues" evidence="3">
    <location>
        <begin position="1296"/>
        <end position="1311"/>
    </location>
</feature>
<evidence type="ECO:0000313" key="6">
    <source>
        <dbReference type="Proteomes" id="UP001443914"/>
    </source>
</evidence>
<gene>
    <name evidence="5" type="ORF">RND81_01G115600</name>
</gene>
<comment type="subcellular location">
    <subcellularLocation>
        <location evidence="1">Nucleus</location>
    </subcellularLocation>
</comment>
<keyword evidence="6" id="KW-1185">Reference proteome</keyword>
<name>A0AAW1N9H9_SAPOF</name>
<feature type="compositionally biased region" description="Polar residues" evidence="3">
    <location>
        <begin position="885"/>
        <end position="896"/>
    </location>
</feature>
<evidence type="ECO:0000313" key="5">
    <source>
        <dbReference type="EMBL" id="KAK9756702.1"/>
    </source>
</evidence>
<feature type="region of interest" description="Disordered" evidence="3">
    <location>
        <begin position="556"/>
        <end position="578"/>
    </location>
</feature>
<dbReference type="InterPro" id="IPR024867">
    <property type="entry name" value="NFRKB"/>
</dbReference>
<organism evidence="5 6">
    <name type="scientific">Saponaria officinalis</name>
    <name type="common">Common soapwort</name>
    <name type="synonym">Lychnis saponaria</name>
    <dbReference type="NCBI Taxonomy" id="3572"/>
    <lineage>
        <taxon>Eukaryota</taxon>
        <taxon>Viridiplantae</taxon>
        <taxon>Streptophyta</taxon>
        <taxon>Embryophyta</taxon>
        <taxon>Tracheophyta</taxon>
        <taxon>Spermatophyta</taxon>
        <taxon>Magnoliopsida</taxon>
        <taxon>eudicotyledons</taxon>
        <taxon>Gunneridae</taxon>
        <taxon>Pentapetalae</taxon>
        <taxon>Caryophyllales</taxon>
        <taxon>Caryophyllaceae</taxon>
        <taxon>Caryophylleae</taxon>
        <taxon>Saponaria</taxon>
    </lineage>
</organism>
<evidence type="ECO:0000256" key="3">
    <source>
        <dbReference type="SAM" id="MobiDB-lite"/>
    </source>
</evidence>
<evidence type="ECO:0000256" key="1">
    <source>
        <dbReference type="ARBA" id="ARBA00004123"/>
    </source>
</evidence>
<dbReference type="Pfam" id="PF25793">
    <property type="entry name" value="WHD_2nd_NFRKB"/>
    <property type="match status" value="1"/>
</dbReference>
<reference evidence="5" key="1">
    <citation type="submission" date="2024-03" db="EMBL/GenBank/DDBJ databases">
        <title>WGS assembly of Saponaria officinalis var. Norfolk2.</title>
        <authorList>
            <person name="Jenkins J."/>
            <person name="Shu S."/>
            <person name="Grimwood J."/>
            <person name="Barry K."/>
            <person name="Goodstein D."/>
            <person name="Schmutz J."/>
            <person name="Leebens-Mack J."/>
            <person name="Osbourn A."/>
        </authorList>
    </citation>
    <scope>NUCLEOTIDE SEQUENCE [LARGE SCALE GENOMIC DNA]</scope>
    <source>
        <strain evidence="5">JIC</strain>
    </source>
</reference>
<dbReference type="CDD" id="cd21865">
    <property type="entry name" value="DEUBAD_NFRKB"/>
    <property type="match status" value="1"/>
</dbReference>
<feature type="compositionally biased region" description="Basic and acidic residues" evidence="3">
    <location>
        <begin position="1261"/>
        <end position="1284"/>
    </location>
</feature>
<feature type="region of interest" description="Disordered" evidence="3">
    <location>
        <begin position="796"/>
        <end position="823"/>
    </location>
</feature>
<evidence type="ECO:0000259" key="4">
    <source>
        <dbReference type="PROSITE" id="PS51916"/>
    </source>
</evidence>
<dbReference type="InterPro" id="IPR044867">
    <property type="entry name" value="DEUBAD_dom"/>
</dbReference>
<dbReference type="InterPro" id="IPR057748">
    <property type="entry name" value="NFRKB_WH_2"/>
</dbReference>
<keyword evidence="2" id="KW-0539">Nucleus</keyword>
<feature type="region of interest" description="Disordered" evidence="3">
    <location>
        <begin position="376"/>
        <end position="400"/>
    </location>
</feature>
<feature type="compositionally biased region" description="Acidic residues" evidence="3">
    <location>
        <begin position="563"/>
        <end position="574"/>
    </location>
</feature>
<dbReference type="PANTHER" id="PTHR13052">
    <property type="entry name" value="NFRKB-RELATED"/>
    <property type="match status" value="1"/>
</dbReference>
<comment type="caution">
    <text evidence="5">The sequence shown here is derived from an EMBL/GenBank/DDBJ whole genome shotgun (WGS) entry which is preliminary data.</text>
</comment>
<sequence length="1311" mass="146538">MAIEKNNVKVAASRVDAEVSIDSRSRDSMSTDEGDPCLRNSVDSEDDDEFDDADSGAGSDDFDLLELGETGSEFCQVGDQTCCIPFELYDLPDLHGILSLDVWNECLTEDERFSLTKYLPDMDQEMFMRTLKELFEGGNFHFGNPIDMLYQMLKGGLCEPRVALYRQGLNFIQLHQHYHFLHKRQDSMVASLLQMREAWQNCKGYGIEEKLRVLNIMRSQKSLIGETNEGMASNCTGREESAEVIWNTRSKGRGSVQDIVHEPLYGTNPSLDVFSRGRGAAAATSRGGKTNARLLMTGSKSPLQNEVPLRFRNGHKSVKTGLYGPDSVISAYDVVSGSGDDDHERVNGMASQRDWNVAYGNMMDRVQAVKRGKNRLAPRGGEYDVDTYSTPHQSTKTKFSGHGRNLNINQLSDIKVLTAKPSNVRGIYDRAKRANYGEPMYEDQMELVKGRPAQMAMKGNMGCYADVAEPFWTKKTHRQANFIDPAIYYVDKDGDSRKTNLGKEVPNSRLKTLQGLGNSMSDRQYLPEKRSKVFQDSIREVVVRNEGSSLFPLKSERMFHGDEDTESDSSDQLEEGDKSHLVMQSNRSLQISLETPQSYFSGSIIDKGKRANKSVKGNTLLFDGMLSATSTMGDFGKHVQSQEMNNYYLKSRQSGKALHLDSSQNFKSRSPVNRDFGDLGYTNAERNRMSAYVVGNNGQVQGLPVPMNSAFPFDRRLKENVGYETLSRKSKHMQDYSMEQNGVSFEGSPIRRGNRGFDATLISCTSTAKKRKEGLAEMDEQERYDIMQSHEPVFESIPLKNRGKKRKVDNGSPAAGSSQQHVDVVVVEDLEPEIKPQKKPSPLITPTVHTGFSFSVIHLLSAVRVSLITPNSQKHPENLGAGPEDQNTNNEPTNGSLEKIDVNSPAHPEQASAPSLTVHEIVNCVRLNPGDPKILETQEPLQDLVRGVLKVFASKTAPLGAKAWKPLISYDKSTKRWSWIGPVQQTPTDNEPPEEVTSPEAWCIPRKMLVKLVDSFANWLKCGQETLQQIGSLPAPPAELMELNFDEKERFKDLRAQKSLPTFSPSSEEVRAYFRKEEHLRYSVPDRAFSYTAADGKKSIVAPLRRCGGKPTSKARDHFMLKPDRPPHVTILCLVRDAAARLPGSIGTRADVCTLIRDSQYVVEDVSDAQVNQVVSGALDRLHYERDPCVQFDGERKLWAYLHRVREEEDFEDDGTSSTKKWKRQKKDASEQDDQVTVACADGVEPTSLDPSSDLNAEPPCMKDDKAVELICDDSKERLKDGTKANRMPEPGAMLESSSHIVQNSENDGLQ</sequence>
<evidence type="ECO:0000256" key="2">
    <source>
        <dbReference type="ARBA" id="ARBA00023242"/>
    </source>
</evidence>
<dbReference type="PANTHER" id="PTHR13052:SF0">
    <property type="entry name" value="DNA-BINDING PROTEIN-LIKE"/>
    <property type="match status" value="1"/>
</dbReference>
<feature type="region of interest" description="Disordered" evidence="3">
    <location>
        <begin position="1209"/>
        <end position="1311"/>
    </location>
</feature>
<dbReference type="GO" id="GO:0031011">
    <property type="term" value="C:Ino80 complex"/>
    <property type="evidence" value="ECO:0007669"/>
    <property type="project" value="InterPro"/>
</dbReference>
<feature type="domain" description="DEUBAD" evidence="4">
    <location>
        <begin position="85"/>
        <end position="198"/>
    </location>
</feature>
<feature type="compositionally biased region" description="Basic and acidic residues" evidence="3">
    <location>
        <begin position="20"/>
        <end position="29"/>
    </location>
</feature>
<accession>A0AAW1N9H9</accession>
<dbReference type="Proteomes" id="UP001443914">
    <property type="component" value="Unassembled WGS sequence"/>
</dbReference>
<dbReference type="PROSITE" id="PS51916">
    <property type="entry name" value="DEUBAD"/>
    <property type="match status" value="1"/>
</dbReference>
<feature type="region of interest" description="Disordered" evidence="3">
    <location>
        <begin position="20"/>
        <end position="56"/>
    </location>
</feature>